<feature type="transmembrane region" description="Helical" evidence="1">
    <location>
        <begin position="247"/>
        <end position="264"/>
    </location>
</feature>
<feature type="transmembrane region" description="Helical" evidence="1">
    <location>
        <begin position="187"/>
        <end position="207"/>
    </location>
</feature>
<accession>A0A917C7R4</accession>
<comment type="caution">
    <text evidence="3">The sequence shown here is derived from an EMBL/GenBank/DDBJ whole genome shotgun (WGS) entry which is preliminary data.</text>
</comment>
<dbReference type="EMBL" id="BMCT01000006">
    <property type="protein sequence ID" value="GGF76427.1"/>
    <property type="molecule type" value="Genomic_DNA"/>
</dbReference>
<evidence type="ECO:0000259" key="2">
    <source>
        <dbReference type="Pfam" id="PF00892"/>
    </source>
</evidence>
<feature type="transmembrane region" description="Helical" evidence="1">
    <location>
        <begin position="157"/>
        <end position="175"/>
    </location>
</feature>
<feature type="domain" description="EamA" evidence="2">
    <location>
        <begin position="157"/>
        <end position="287"/>
    </location>
</feature>
<gene>
    <name evidence="3" type="ORF">GCM10007301_40430</name>
</gene>
<feature type="domain" description="EamA" evidence="2">
    <location>
        <begin position="15"/>
        <end position="146"/>
    </location>
</feature>
<protein>
    <recommendedName>
        <fullName evidence="2">EamA domain-containing protein</fullName>
    </recommendedName>
</protein>
<feature type="transmembrane region" description="Helical" evidence="1">
    <location>
        <begin position="41"/>
        <end position="62"/>
    </location>
</feature>
<organism evidence="3 4">
    <name type="scientific">Azorhizobium oxalatiphilum</name>
    <dbReference type="NCBI Taxonomy" id="980631"/>
    <lineage>
        <taxon>Bacteria</taxon>
        <taxon>Pseudomonadati</taxon>
        <taxon>Pseudomonadota</taxon>
        <taxon>Alphaproteobacteria</taxon>
        <taxon>Hyphomicrobiales</taxon>
        <taxon>Xanthobacteraceae</taxon>
        <taxon>Azorhizobium</taxon>
    </lineage>
</organism>
<dbReference type="RefSeq" id="WP_244644558.1">
    <property type="nucleotide sequence ID" value="NZ_BMCT01000006.1"/>
</dbReference>
<feature type="transmembrane region" description="Helical" evidence="1">
    <location>
        <begin position="12"/>
        <end position="29"/>
    </location>
</feature>
<keyword evidence="1" id="KW-1133">Transmembrane helix</keyword>
<keyword evidence="1" id="KW-0472">Membrane</keyword>
<feature type="transmembrane region" description="Helical" evidence="1">
    <location>
        <begin position="83"/>
        <end position="100"/>
    </location>
</feature>
<keyword evidence="1" id="KW-0812">Transmembrane</keyword>
<feature type="transmembrane region" description="Helical" evidence="1">
    <location>
        <begin position="132"/>
        <end position="151"/>
    </location>
</feature>
<feature type="transmembrane region" description="Helical" evidence="1">
    <location>
        <begin position="106"/>
        <end position="125"/>
    </location>
</feature>
<dbReference type="PANTHER" id="PTHR22911:SF103">
    <property type="entry name" value="BLR2811 PROTEIN"/>
    <property type="match status" value="1"/>
</dbReference>
<dbReference type="InterPro" id="IPR000620">
    <property type="entry name" value="EamA_dom"/>
</dbReference>
<feature type="transmembrane region" description="Helical" evidence="1">
    <location>
        <begin position="213"/>
        <end position="235"/>
    </location>
</feature>
<sequence>MRAPGSPSGTSSTMLGIGLMCLAVMSFAITDATAKWLSGHINVAMVVWARYVIHFLLALMVFNPWTVPGILRTRKPLLQLGRSALLFGCTALNFSALQFLQLDQTVSIMFSAPFFVALFAGPLLGEWVGARHWVAISFGFAGILLVAQPGAGGIHPAALLSLAASVCYALYSIITRMLANHDPSATTLFYSSLVGSIAASIPLPFLWETPSEPLVYGAMLELGAVAGVGHMLLIVAHRHAPAATLAPYLYVQIVAMVGLGWLLFAQVPSAWTVAGAAVVVASGIYLLLNERRERAARTLDATIGGE</sequence>
<reference evidence="3" key="2">
    <citation type="submission" date="2020-09" db="EMBL/GenBank/DDBJ databases">
        <authorList>
            <person name="Sun Q."/>
            <person name="Sedlacek I."/>
        </authorList>
    </citation>
    <scope>NUCLEOTIDE SEQUENCE</scope>
    <source>
        <strain evidence="3">CCM 7897</strain>
    </source>
</reference>
<dbReference type="Pfam" id="PF00892">
    <property type="entry name" value="EamA"/>
    <property type="match status" value="2"/>
</dbReference>
<evidence type="ECO:0000313" key="4">
    <source>
        <dbReference type="Proteomes" id="UP000606044"/>
    </source>
</evidence>
<dbReference type="SUPFAM" id="SSF103481">
    <property type="entry name" value="Multidrug resistance efflux transporter EmrE"/>
    <property type="match status" value="2"/>
</dbReference>
<dbReference type="InterPro" id="IPR037185">
    <property type="entry name" value="EmrE-like"/>
</dbReference>
<name>A0A917C7R4_9HYPH</name>
<dbReference type="PANTHER" id="PTHR22911">
    <property type="entry name" value="ACYL-MALONYL CONDENSING ENZYME-RELATED"/>
    <property type="match status" value="1"/>
</dbReference>
<reference evidence="3" key="1">
    <citation type="journal article" date="2014" name="Int. J. Syst. Evol. Microbiol.">
        <title>Complete genome sequence of Corynebacterium casei LMG S-19264T (=DSM 44701T), isolated from a smear-ripened cheese.</title>
        <authorList>
            <consortium name="US DOE Joint Genome Institute (JGI-PGF)"/>
            <person name="Walter F."/>
            <person name="Albersmeier A."/>
            <person name="Kalinowski J."/>
            <person name="Ruckert C."/>
        </authorList>
    </citation>
    <scope>NUCLEOTIDE SEQUENCE</scope>
    <source>
        <strain evidence="3">CCM 7897</strain>
    </source>
</reference>
<feature type="transmembrane region" description="Helical" evidence="1">
    <location>
        <begin position="270"/>
        <end position="288"/>
    </location>
</feature>
<proteinExistence type="predicted"/>
<evidence type="ECO:0000256" key="1">
    <source>
        <dbReference type="SAM" id="Phobius"/>
    </source>
</evidence>
<evidence type="ECO:0000313" key="3">
    <source>
        <dbReference type="EMBL" id="GGF76427.1"/>
    </source>
</evidence>
<dbReference type="AlphaFoldDB" id="A0A917C7R4"/>
<dbReference type="Proteomes" id="UP000606044">
    <property type="component" value="Unassembled WGS sequence"/>
</dbReference>
<keyword evidence="4" id="KW-1185">Reference proteome</keyword>
<dbReference type="GO" id="GO:0016020">
    <property type="term" value="C:membrane"/>
    <property type="evidence" value="ECO:0007669"/>
    <property type="project" value="InterPro"/>
</dbReference>